<feature type="domain" description="ATP-dependent DNA ligase family profile" evidence="3">
    <location>
        <begin position="1"/>
        <end position="63"/>
    </location>
</feature>
<sequence>MEANMTVVPDRVLLSEKHNVSSVYEPGKRHWMKIKKDYLGEGAMADSADLIVLGAYFGTGNKGECITLYKRFTVALQVRTLAKLLAAASESDDILLHGMQDE</sequence>
<dbReference type="Proteomes" id="UP000281553">
    <property type="component" value="Unassembled WGS sequence"/>
</dbReference>
<name>A0A3P7NAQ6_DIBLA</name>
<dbReference type="PANTHER" id="PTHR45674">
    <property type="entry name" value="DNA LIGASE 1/3 FAMILY MEMBER"/>
    <property type="match status" value="1"/>
</dbReference>
<dbReference type="GO" id="GO:0005524">
    <property type="term" value="F:ATP binding"/>
    <property type="evidence" value="ECO:0007669"/>
    <property type="project" value="InterPro"/>
</dbReference>
<keyword evidence="5" id="KW-1185">Reference proteome</keyword>
<dbReference type="OrthoDB" id="206088at2759"/>
<dbReference type="GO" id="GO:0006310">
    <property type="term" value="P:DNA recombination"/>
    <property type="evidence" value="ECO:0007669"/>
    <property type="project" value="InterPro"/>
</dbReference>
<gene>
    <name evidence="4" type="ORF">DILT_LOCUS17932</name>
</gene>
<proteinExistence type="inferred from homology"/>
<accession>A0A3P7NAQ6</accession>
<evidence type="ECO:0000256" key="1">
    <source>
        <dbReference type="ARBA" id="ARBA00007572"/>
    </source>
</evidence>
<evidence type="ECO:0000313" key="4">
    <source>
        <dbReference type="EMBL" id="VDN39565.1"/>
    </source>
</evidence>
<comment type="similarity">
    <text evidence="1">Belongs to the ATP-dependent DNA ligase family.</text>
</comment>
<dbReference type="GO" id="GO:0006302">
    <property type="term" value="P:double-strand break repair"/>
    <property type="evidence" value="ECO:0007669"/>
    <property type="project" value="TreeGrafter"/>
</dbReference>
<evidence type="ECO:0000259" key="3">
    <source>
        <dbReference type="PROSITE" id="PS50160"/>
    </source>
</evidence>
<dbReference type="EMBL" id="UYRU01095908">
    <property type="protein sequence ID" value="VDN39565.1"/>
    <property type="molecule type" value="Genomic_DNA"/>
</dbReference>
<evidence type="ECO:0000313" key="5">
    <source>
        <dbReference type="Proteomes" id="UP000281553"/>
    </source>
</evidence>
<organism evidence="4 5">
    <name type="scientific">Dibothriocephalus latus</name>
    <name type="common">Fish tapeworm</name>
    <name type="synonym">Diphyllobothrium latum</name>
    <dbReference type="NCBI Taxonomy" id="60516"/>
    <lineage>
        <taxon>Eukaryota</taxon>
        <taxon>Metazoa</taxon>
        <taxon>Spiralia</taxon>
        <taxon>Lophotrochozoa</taxon>
        <taxon>Platyhelminthes</taxon>
        <taxon>Cestoda</taxon>
        <taxon>Eucestoda</taxon>
        <taxon>Diphyllobothriidea</taxon>
        <taxon>Diphyllobothriidae</taxon>
        <taxon>Dibothriocephalus</taxon>
    </lineage>
</organism>
<dbReference type="GO" id="GO:0070421">
    <property type="term" value="C:DNA ligase III-XRCC1 complex"/>
    <property type="evidence" value="ECO:0007669"/>
    <property type="project" value="TreeGrafter"/>
</dbReference>
<dbReference type="GO" id="GO:0003910">
    <property type="term" value="F:DNA ligase (ATP) activity"/>
    <property type="evidence" value="ECO:0007669"/>
    <property type="project" value="InterPro"/>
</dbReference>
<evidence type="ECO:0000256" key="2">
    <source>
        <dbReference type="ARBA" id="ARBA00022598"/>
    </source>
</evidence>
<dbReference type="GO" id="GO:0006273">
    <property type="term" value="P:lagging strand elongation"/>
    <property type="evidence" value="ECO:0007669"/>
    <property type="project" value="TreeGrafter"/>
</dbReference>
<dbReference type="AlphaFoldDB" id="A0A3P7NAQ6"/>
<reference evidence="4 5" key="1">
    <citation type="submission" date="2018-11" db="EMBL/GenBank/DDBJ databases">
        <authorList>
            <consortium name="Pathogen Informatics"/>
        </authorList>
    </citation>
    <scope>NUCLEOTIDE SEQUENCE [LARGE SCALE GENOMIC DNA]</scope>
</reference>
<dbReference type="PROSITE" id="PS50160">
    <property type="entry name" value="DNA_LIGASE_A3"/>
    <property type="match status" value="1"/>
</dbReference>
<keyword evidence="2" id="KW-0436">Ligase</keyword>
<dbReference type="InterPro" id="IPR050191">
    <property type="entry name" value="ATP-dep_DNA_ligase"/>
</dbReference>
<dbReference type="Gene3D" id="3.30.1490.70">
    <property type="match status" value="1"/>
</dbReference>
<protein>
    <recommendedName>
        <fullName evidence="3">ATP-dependent DNA ligase family profile domain-containing protein</fullName>
    </recommendedName>
</protein>
<dbReference type="InterPro" id="IPR012310">
    <property type="entry name" value="DNA_ligase_ATP-dep_cent"/>
</dbReference>
<dbReference type="PANTHER" id="PTHR45674:SF9">
    <property type="entry name" value="DNA LIGASE 3"/>
    <property type="match status" value="1"/>
</dbReference>